<dbReference type="InterPro" id="IPR008266">
    <property type="entry name" value="Tyr_kinase_AS"/>
</dbReference>
<dbReference type="PANTHER" id="PTHR38248">
    <property type="entry name" value="FUNK1 6"/>
    <property type="match status" value="1"/>
</dbReference>
<feature type="domain" description="Fungal-type protein kinase" evidence="2">
    <location>
        <begin position="364"/>
        <end position="463"/>
    </location>
</feature>
<feature type="domain" description="Fungal-type protein kinase" evidence="2">
    <location>
        <begin position="134"/>
        <end position="348"/>
    </location>
</feature>
<protein>
    <recommendedName>
        <fullName evidence="2">Fungal-type protein kinase domain-containing protein</fullName>
    </recommendedName>
</protein>
<reference evidence="3 4" key="1">
    <citation type="journal article" date="2018" name="Sci. Rep.">
        <title>Genome sequence of the cauliflower mushroom Sparassis crispa (Hanabiratake) and its association with beneficial usage.</title>
        <authorList>
            <person name="Kiyama R."/>
            <person name="Furutani Y."/>
            <person name="Kawaguchi K."/>
            <person name="Nakanishi T."/>
        </authorList>
    </citation>
    <scope>NUCLEOTIDE SEQUENCE [LARGE SCALE GENOMIC DNA]</scope>
</reference>
<dbReference type="AlphaFoldDB" id="A0A401GL44"/>
<name>A0A401GL44_9APHY</name>
<accession>A0A401GL44</accession>
<proteinExistence type="predicted"/>
<evidence type="ECO:0000256" key="1">
    <source>
        <dbReference type="SAM" id="MobiDB-lite"/>
    </source>
</evidence>
<dbReference type="GO" id="GO:0004672">
    <property type="term" value="F:protein kinase activity"/>
    <property type="evidence" value="ECO:0007669"/>
    <property type="project" value="InterPro"/>
</dbReference>
<dbReference type="Pfam" id="PF17667">
    <property type="entry name" value="Pkinase_fungal"/>
    <property type="match status" value="2"/>
</dbReference>
<feature type="region of interest" description="Disordered" evidence="1">
    <location>
        <begin position="686"/>
        <end position="726"/>
    </location>
</feature>
<evidence type="ECO:0000313" key="4">
    <source>
        <dbReference type="Proteomes" id="UP000287166"/>
    </source>
</evidence>
<dbReference type="RefSeq" id="XP_027613793.1">
    <property type="nucleotide sequence ID" value="XM_027757992.1"/>
</dbReference>
<dbReference type="InterPro" id="IPR011009">
    <property type="entry name" value="Kinase-like_dom_sf"/>
</dbReference>
<dbReference type="InterPro" id="IPR040976">
    <property type="entry name" value="Pkinase_fungal"/>
</dbReference>
<sequence>MLPSKFLHNFVPRPDPARAQPKPVNFNSAFEGMPANDVPEIQRYDEMVSCLNRASLCPGYTLVRVDTKADLNDRSKIKVDAALFDAHIPVLDGRPHWALQRLAFQFKQHSTLDDPFEDDNPEDDESITPRRMKNRRQTIFYSAMMFARQQRCFVFTVLLLGDCARIFRCDRAGTIVTHRFNYKNTDYLTEFLWRFSHLRDEQQGYDLSAELVEHGSTDYDLMEEMAHKKLPINDYARQSFEKSIADPSWARWKLRIVSGMELTNVDARNEDDVRYFLVGQPHFRAFGMAGRGTRGYVAIDCKEKRFVFLKDAWRVYLPGIEQEGTVLGRLNKVKVTHIPTLMCDGDVLEQATVTQSYWTPSRDAHEEALKSAGIIHRDLSFGNVLIYERGVLRHINGVKKKKIERCGMLCDWELSKPMHDDSEKRQPDRTGTWQFKSPLTLDFPEKTVDVPDELESFFHIFLFTALRYTQSSLDEAVGHFMTEYFDAVGSEDCHHYMCGAKKRECMKDGKLTYGHDVVVFLRNDGSPDHPFNLIIETIMPWFAAHYHITLHDLKQIRPPPPIPRLPRDNLPGTGAAKRKSSDSSEEVANVEDLPKEFFTKVSEKKKRKEEARKLKVHNKGVTSITFQADSSDPRIESFRPIAVNLSTHEEMSAYLAHLYYNNALWARTERAEDQITRDYNHAMFRQKGPVIIAPTRRPTSKRPHDDEESGPSSISSKRPRTSEFAIPPLPHFYSKRSLPDTCDSPPDHDVLPATLHGVALPDGFRSQYGAVDVDPRGWQASGRRFSTTPY</sequence>
<organism evidence="3 4">
    <name type="scientific">Sparassis crispa</name>
    <dbReference type="NCBI Taxonomy" id="139825"/>
    <lineage>
        <taxon>Eukaryota</taxon>
        <taxon>Fungi</taxon>
        <taxon>Dikarya</taxon>
        <taxon>Basidiomycota</taxon>
        <taxon>Agaricomycotina</taxon>
        <taxon>Agaricomycetes</taxon>
        <taxon>Polyporales</taxon>
        <taxon>Sparassidaceae</taxon>
        <taxon>Sparassis</taxon>
    </lineage>
</organism>
<keyword evidence="4" id="KW-1185">Reference proteome</keyword>
<dbReference type="InParanoid" id="A0A401GL44"/>
<dbReference type="SUPFAM" id="SSF56112">
    <property type="entry name" value="Protein kinase-like (PK-like)"/>
    <property type="match status" value="1"/>
</dbReference>
<comment type="caution">
    <text evidence="3">The sequence shown here is derived from an EMBL/GenBank/DDBJ whole genome shotgun (WGS) entry which is preliminary data.</text>
</comment>
<dbReference type="Gene3D" id="1.10.510.10">
    <property type="entry name" value="Transferase(Phosphotransferase) domain 1"/>
    <property type="match status" value="1"/>
</dbReference>
<dbReference type="Proteomes" id="UP000287166">
    <property type="component" value="Unassembled WGS sequence"/>
</dbReference>
<feature type="region of interest" description="Disordered" evidence="1">
    <location>
        <begin position="557"/>
        <end position="588"/>
    </location>
</feature>
<dbReference type="EMBL" id="BFAD01000004">
    <property type="protein sequence ID" value="GBE82880.1"/>
    <property type="molecule type" value="Genomic_DNA"/>
</dbReference>
<dbReference type="PROSITE" id="PS00109">
    <property type="entry name" value="PROTEIN_KINASE_TYR"/>
    <property type="match status" value="1"/>
</dbReference>
<dbReference type="OrthoDB" id="2755487at2759"/>
<gene>
    <name evidence="3" type="ORF">SCP_0412670</name>
</gene>
<evidence type="ECO:0000313" key="3">
    <source>
        <dbReference type="EMBL" id="GBE82880.1"/>
    </source>
</evidence>
<dbReference type="GeneID" id="38779797"/>
<dbReference type="PANTHER" id="PTHR38248:SF2">
    <property type="entry name" value="FUNK1 11"/>
    <property type="match status" value="1"/>
</dbReference>
<evidence type="ECO:0000259" key="2">
    <source>
        <dbReference type="Pfam" id="PF17667"/>
    </source>
</evidence>